<dbReference type="AlphaFoldDB" id="A0A6I8MCR3"/>
<reference evidence="1 2" key="1">
    <citation type="submission" date="2019-11" db="EMBL/GenBank/DDBJ databases">
        <authorList>
            <person name="Brisse S."/>
        </authorList>
    </citation>
    <scope>NUCLEOTIDE SEQUENCE [LARGE SCALE GENOMIC DNA]</scope>
    <source>
        <strain evidence="1">FRC0190</strain>
    </source>
</reference>
<dbReference type="EMBL" id="LR738855">
    <property type="protein sequence ID" value="VZH84594.1"/>
    <property type="molecule type" value="Genomic_DNA"/>
</dbReference>
<sequence length="65" mass="6786">MDVTSKSGMESFVGVADDIPTAIIAARHNAVVPLGGSACYLDSQPTELLRVEETLGCDPDTVAHL</sequence>
<evidence type="ECO:0000313" key="2">
    <source>
        <dbReference type="Proteomes" id="UP000423525"/>
    </source>
</evidence>
<name>A0A6I8MCR3_9CORY</name>
<evidence type="ECO:0000313" key="1">
    <source>
        <dbReference type="EMBL" id="VZH84594.1"/>
    </source>
</evidence>
<protein>
    <submittedName>
        <fullName evidence="1">DNA polymerase Y family protein</fullName>
    </submittedName>
</protein>
<dbReference type="KEGG" id="crf:FRC0190_00608"/>
<organism evidence="1 2">
    <name type="scientific">Corynebacterium rouxii</name>
    <dbReference type="NCBI Taxonomy" id="2719119"/>
    <lineage>
        <taxon>Bacteria</taxon>
        <taxon>Bacillati</taxon>
        <taxon>Actinomycetota</taxon>
        <taxon>Actinomycetes</taxon>
        <taxon>Mycobacteriales</taxon>
        <taxon>Corynebacteriaceae</taxon>
        <taxon>Corynebacterium</taxon>
    </lineage>
</organism>
<dbReference type="Proteomes" id="UP000423525">
    <property type="component" value="Chromosome"/>
</dbReference>
<proteinExistence type="predicted"/>
<accession>A0A6I8MCR3</accession>
<gene>
    <name evidence="1" type="ORF">FRC0190_00608</name>
</gene>